<organism evidence="2 3">
    <name type="scientific">Coprobacter tertius</name>
    <dbReference type="NCBI Taxonomy" id="2944915"/>
    <lineage>
        <taxon>Bacteria</taxon>
        <taxon>Pseudomonadati</taxon>
        <taxon>Bacteroidota</taxon>
        <taxon>Bacteroidia</taxon>
        <taxon>Bacteroidales</taxon>
        <taxon>Barnesiellaceae</taxon>
        <taxon>Coprobacter</taxon>
    </lineage>
</organism>
<dbReference type="SUPFAM" id="SSF82866">
    <property type="entry name" value="Multidrug efflux transporter AcrB transmembrane domain"/>
    <property type="match status" value="2"/>
</dbReference>
<keyword evidence="3" id="KW-1185">Reference proteome</keyword>
<evidence type="ECO:0000313" key="3">
    <source>
        <dbReference type="Proteomes" id="UP001205603"/>
    </source>
</evidence>
<feature type="transmembrane region" description="Helical" evidence="1">
    <location>
        <begin position="951"/>
        <end position="972"/>
    </location>
</feature>
<comment type="caution">
    <text evidence="2">The sequence shown here is derived from an EMBL/GenBank/DDBJ whole genome shotgun (WGS) entry which is preliminary data.</text>
</comment>
<dbReference type="InterPro" id="IPR027463">
    <property type="entry name" value="AcrB_DN_DC_subdom"/>
</dbReference>
<gene>
    <name evidence="2" type="ORF">NMU02_06850</name>
</gene>
<dbReference type="Gene3D" id="3.30.70.1320">
    <property type="entry name" value="Multidrug efflux transporter AcrB pore domain like"/>
    <property type="match status" value="1"/>
</dbReference>
<feature type="transmembrane region" description="Helical" evidence="1">
    <location>
        <begin position="340"/>
        <end position="359"/>
    </location>
</feature>
<dbReference type="SUPFAM" id="SSF82693">
    <property type="entry name" value="Multidrug efflux transporter AcrB pore domain, PN1, PN2, PC1 and PC2 subdomains"/>
    <property type="match status" value="2"/>
</dbReference>
<evidence type="ECO:0000256" key="1">
    <source>
        <dbReference type="SAM" id="Phobius"/>
    </source>
</evidence>
<dbReference type="RefSeq" id="WP_255026844.1">
    <property type="nucleotide sequence ID" value="NZ_JANDHW010000005.1"/>
</dbReference>
<evidence type="ECO:0000313" key="2">
    <source>
        <dbReference type="EMBL" id="MCP9611806.1"/>
    </source>
</evidence>
<keyword evidence="1" id="KW-0472">Membrane</keyword>
<dbReference type="Gene3D" id="3.30.70.1430">
    <property type="entry name" value="Multidrug efflux transporter AcrB pore domain"/>
    <property type="match status" value="1"/>
</dbReference>
<dbReference type="EMBL" id="JANDHW010000005">
    <property type="protein sequence ID" value="MCP9611806.1"/>
    <property type="molecule type" value="Genomic_DNA"/>
</dbReference>
<dbReference type="Gene3D" id="3.30.2090.10">
    <property type="entry name" value="Multidrug efflux transporter AcrB TolC docking domain, DN and DC subdomains"/>
    <property type="match status" value="1"/>
</dbReference>
<feature type="transmembrane region" description="Helical" evidence="1">
    <location>
        <begin position="392"/>
        <end position="412"/>
    </location>
</feature>
<feature type="transmembrane region" description="Helical" evidence="1">
    <location>
        <begin position="1024"/>
        <end position="1052"/>
    </location>
</feature>
<feature type="transmembrane region" description="Helical" evidence="1">
    <location>
        <begin position="456"/>
        <end position="479"/>
    </location>
</feature>
<dbReference type="Pfam" id="PF00873">
    <property type="entry name" value="ACR_tran"/>
    <property type="match status" value="2"/>
</dbReference>
<proteinExistence type="predicted"/>
<dbReference type="Gene3D" id="1.20.1640.10">
    <property type="entry name" value="Multidrug efflux transporter AcrB transmembrane domain"/>
    <property type="match status" value="3"/>
</dbReference>
<feature type="transmembrane region" description="Helical" evidence="1">
    <location>
        <begin position="925"/>
        <end position="945"/>
    </location>
</feature>
<dbReference type="InterPro" id="IPR001036">
    <property type="entry name" value="Acrflvin-R"/>
</dbReference>
<feature type="transmembrane region" description="Helical" evidence="1">
    <location>
        <begin position="366"/>
        <end position="386"/>
    </location>
</feature>
<reference evidence="2 3" key="1">
    <citation type="submission" date="2022-07" db="EMBL/GenBank/DDBJ databases">
        <title>Fecal culturing of patients with breast cancer.</title>
        <authorList>
            <person name="Teng N.M.Y."/>
            <person name="Kiu R."/>
            <person name="Evans R."/>
            <person name="Baker D.J."/>
            <person name="Zenner C."/>
            <person name="Robinson S.D."/>
            <person name="Hall L.J."/>
        </authorList>
    </citation>
    <scope>NUCLEOTIDE SEQUENCE [LARGE SCALE GENOMIC DNA]</scope>
    <source>
        <strain evidence="2 3">LH1063</strain>
    </source>
</reference>
<feature type="transmembrane region" description="Helical" evidence="1">
    <location>
        <begin position="999"/>
        <end position="1018"/>
    </location>
</feature>
<name>A0ABT1MHE8_9BACT</name>
<keyword evidence="1" id="KW-0812">Transmembrane</keyword>
<sequence>MKYPFKISSFSVILAFVCLTLVGVAFIPKLAIKLSPSQSYPQLSIGFSMYGSSSRIVEKEATSKLEAMMARMRGIQGISSVSGNGWGNITIRFDEHTDMDVARFEASTIIRQSWGQLPANVSYPQISLSRSDENANLPFISYTINAPVNSFLIQQYTEKNIKTKLAQLEGVYRVDVSGATPMEWRLEYDYKQLETLGLTVSDIQTAVSNYMKKEFLGTVSFSDVGSKDHWIRLALAADNDEMKIEDVQNILIANRAGKLIKLGELVEVNHVEVQPHSYYRINGLNSIYLSVVADENANQLELGKKVKELIVSIQSELPSGYEIHLSYDATDYLKDELNKIYFRTGLTLLILLIFTLLAYRNLKYTLLISVSLFINLSIAFIFYYLLGFEIQLYSLAGITISLTLMIDNTIVMSDQIIRRGNMKAFVAIFTATLTTIASLSIIFFLDEKLKLNLIDFAGVIIVNLIISILIALFLVPAILDKLPIGVTSKNRCKYRRFGTFLLKYRLAFNRFYELFCCFIWKWRGIVVVLIILAFGLPVFLLPDRIYTEKEKNHWVEFYNITLGNQKYIEKIKPVVDKVLGGTLRLFMQNVYNGSYFSDRKETSLYITATLPNGATIDQMNTIIRRMENYISQYPEIKQFQTSIDGARRANINVLFKKEYQNTGFPYRLKNEIISKSIKIGGGSWGVYGVGDGFSNDVRETSGQYGVNFYGYNYDELYLWAERFKRKLLDYRRIKDVTIDTERSYYKDDYEEYLFNLDKSRMAEEGIEPYELFNALNTAFARGTDIGHLYLESGIENIVLYPRQSYEYNIWDLYHIPLRIKDKEYKLSELATVIKEKSPQNVSKVDQQYYLYLSFDYIGSYDQANRMLEENIKEFRKQLPMGYTVSERNWSLWGEKGMGQYWLLFIIFVIIYFGTSILFNSLKQPFYILFVIPIAYIGVFLTFYLFQLNFDQGGFASFVLLSGITINANIYILDEYNNIRARYPGIIPLKAYIKAFNHKIRPICLTVISTVLGFIPFLIGTSKEAFWFPLAAGTIGGLMMGFIATVLFLPLFMGVARKNTKGKS</sequence>
<feature type="transmembrane region" description="Helical" evidence="1">
    <location>
        <begin position="424"/>
        <end position="444"/>
    </location>
</feature>
<dbReference type="Proteomes" id="UP001205603">
    <property type="component" value="Unassembled WGS sequence"/>
</dbReference>
<protein>
    <submittedName>
        <fullName evidence="2">Efflux RND transporter permease subunit</fullName>
    </submittedName>
</protein>
<dbReference type="PANTHER" id="PTHR32063:SF0">
    <property type="entry name" value="SWARMING MOTILITY PROTEIN SWRC"/>
    <property type="match status" value="1"/>
</dbReference>
<feature type="transmembrane region" description="Helical" evidence="1">
    <location>
        <begin position="520"/>
        <end position="541"/>
    </location>
</feature>
<keyword evidence="1" id="KW-1133">Transmembrane helix</keyword>
<accession>A0ABT1MHE8</accession>
<feature type="transmembrane region" description="Helical" evidence="1">
    <location>
        <begin position="900"/>
        <end position="918"/>
    </location>
</feature>
<dbReference type="PANTHER" id="PTHR32063">
    <property type="match status" value="1"/>
</dbReference>
<dbReference type="SUPFAM" id="SSF82714">
    <property type="entry name" value="Multidrug efflux transporter AcrB TolC docking domain, DN and DC subdomains"/>
    <property type="match status" value="1"/>
</dbReference>